<dbReference type="RefSeq" id="WP_187751227.1">
    <property type="nucleotide sequence ID" value="NZ_CP060828.1"/>
</dbReference>
<dbReference type="Proteomes" id="UP000516052">
    <property type="component" value="Chromosome"/>
</dbReference>
<dbReference type="PANTHER" id="PTHR43377">
    <property type="entry name" value="BILIVERDIN REDUCTASE A"/>
    <property type="match status" value="1"/>
</dbReference>
<comment type="similarity">
    <text evidence="1">Belongs to the Gfo/Idh/MocA family.</text>
</comment>
<reference evidence="4 5" key="1">
    <citation type="submission" date="2020-08" db="EMBL/GenBank/DDBJ databases">
        <title>A novel species.</title>
        <authorList>
            <person name="Gao J."/>
        </authorList>
    </citation>
    <scope>NUCLEOTIDE SEQUENCE [LARGE SCALE GENOMIC DNA]</scope>
    <source>
        <strain evidence="4 5">CRXT-G-22</strain>
    </source>
</reference>
<dbReference type="AlphaFoldDB" id="A0A7H0IND6"/>
<name>A0A7H0IND6_9ACTN</name>
<protein>
    <submittedName>
        <fullName evidence="4">Gfo/Idh/MocA family oxidoreductase</fullName>
    </submittedName>
</protein>
<accession>A0A7H0IND6</accession>
<dbReference type="GO" id="GO:0000166">
    <property type="term" value="F:nucleotide binding"/>
    <property type="evidence" value="ECO:0007669"/>
    <property type="project" value="InterPro"/>
</dbReference>
<keyword evidence="5" id="KW-1185">Reference proteome</keyword>
<dbReference type="SUPFAM" id="SSF51735">
    <property type="entry name" value="NAD(P)-binding Rossmann-fold domains"/>
    <property type="match status" value="1"/>
</dbReference>
<gene>
    <name evidence="4" type="ORF">IAG44_35840</name>
</gene>
<evidence type="ECO:0000313" key="4">
    <source>
        <dbReference type="EMBL" id="QNP74302.1"/>
    </source>
</evidence>
<dbReference type="Pfam" id="PF01408">
    <property type="entry name" value="GFO_IDH_MocA"/>
    <property type="match status" value="1"/>
</dbReference>
<dbReference type="InterPro" id="IPR051450">
    <property type="entry name" value="Gfo/Idh/MocA_Oxidoreductases"/>
</dbReference>
<dbReference type="InterPro" id="IPR036291">
    <property type="entry name" value="NAD(P)-bd_dom_sf"/>
</dbReference>
<dbReference type="Gene3D" id="3.30.360.10">
    <property type="entry name" value="Dihydrodipicolinate Reductase, domain 2"/>
    <property type="match status" value="1"/>
</dbReference>
<dbReference type="EMBL" id="CP060828">
    <property type="protein sequence ID" value="QNP74302.1"/>
    <property type="molecule type" value="Genomic_DNA"/>
</dbReference>
<dbReference type="Gene3D" id="3.40.50.720">
    <property type="entry name" value="NAD(P)-binding Rossmann-like Domain"/>
    <property type="match status" value="1"/>
</dbReference>
<dbReference type="PANTHER" id="PTHR43377:SF2">
    <property type="entry name" value="BINDING ROSSMANN FOLD OXIDOREDUCTASE, PUTATIVE (AFU_ORTHOLOGUE AFUA_4G00560)-RELATED"/>
    <property type="match status" value="1"/>
</dbReference>
<proteinExistence type="inferred from homology"/>
<dbReference type="SUPFAM" id="SSF55347">
    <property type="entry name" value="Glyceraldehyde-3-phosphate dehydrogenase-like, C-terminal domain"/>
    <property type="match status" value="1"/>
</dbReference>
<feature type="domain" description="Gfo/Idh/MocA-like oxidoreductase N-terminal" evidence="2">
    <location>
        <begin position="20"/>
        <end position="144"/>
    </location>
</feature>
<feature type="domain" description="Gfo/Idh/MocA-like oxidoreductase C-terminal" evidence="3">
    <location>
        <begin position="156"/>
        <end position="435"/>
    </location>
</feature>
<evidence type="ECO:0000259" key="2">
    <source>
        <dbReference type="Pfam" id="PF01408"/>
    </source>
</evidence>
<dbReference type="KEGG" id="sroi:IAG44_35840"/>
<dbReference type="InterPro" id="IPR004104">
    <property type="entry name" value="Gfo/Idh/MocA-like_OxRdtase_C"/>
</dbReference>
<organism evidence="4 5">
    <name type="scientific">Streptomyces roseirectus</name>
    <dbReference type="NCBI Taxonomy" id="2768066"/>
    <lineage>
        <taxon>Bacteria</taxon>
        <taxon>Bacillati</taxon>
        <taxon>Actinomycetota</taxon>
        <taxon>Actinomycetes</taxon>
        <taxon>Kitasatosporales</taxon>
        <taxon>Streptomycetaceae</taxon>
        <taxon>Streptomyces</taxon>
    </lineage>
</organism>
<dbReference type="Pfam" id="PF02894">
    <property type="entry name" value="GFO_IDH_MocA_C"/>
    <property type="match status" value="1"/>
</dbReference>
<evidence type="ECO:0000259" key="3">
    <source>
        <dbReference type="Pfam" id="PF02894"/>
    </source>
</evidence>
<evidence type="ECO:0000313" key="5">
    <source>
        <dbReference type="Proteomes" id="UP000516052"/>
    </source>
</evidence>
<evidence type="ECO:0000256" key="1">
    <source>
        <dbReference type="ARBA" id="ARBA00010928"/>
    </source>
</evidence>
<sequence length="443" mass="48423">MSPSSPSSPSSAGGGAARRRVAVVGLGSRARLFVSALAGPYADRYELAGFCDVNAHRMRVHNEWLGGAPVPAYSAGEFEEMLRRERIDVVVVCSVDRTHDAYIVRALEAGCDVVTEKPMTTDADRARRILDARERTGREVRVAFNYRYNPVHSAVRELLAGGAVGDVGSVHFEWLLDLRHGADYFRRWHRDKANSGGLMVHKATHHFDLVNWWLGSTPDTVYAQGKLFFYGDEAGQRRGLAREYDRAHGQPAAEGDPFALRLADEPDLKALYLDAESEDGYHRDQNVFAPGVTIEDDMAVLVRYASGASLTYHLTAYAPWEGYRIAFNGSEGRLELLVEETTWTPARSGGPSTHGVAGTAGRTELLLRRAWEEPREVKVASGEGGHGGGDARMLEDLFGERGPDALGRAADARDGALSLVTGLAANRSFETGGVVRTRELLEL</sequence>
<dbReference type="InterPro" id="IPR000683">
    <property type="entry name" value="Gfo/Idh/MocA-like_OxRdtase_N"/>
</dbReference>